<keyword evidence="2" id="KW-1185">Reference proteome</keyword>
<reference evidence="1 2" key="1">
    <citation type="submission" date="2014-11" db="EMBL/GenBank/DDBJ databases">
        <title>Genetic blueprint of the zoonotic pathogen Toxocara canis.</title>
        <authorList>
            <person name="Zhu X.-Q."/>
            <person name="Korhonen P.K."/>
            <person name="Cai H."/>
            <person name="Young N.D."/>
            <person name="Nejsum P."/>
            <person name="von Samson-Himmelstjerna G."/>
            <person name="Boag P.R."/>
            <person name="Tan P."/>
            <person name="Li Q."/>
            <person name="Min J."/>
            <person name="Yang Y."/>
            <person name="Wang X."/>
            <person name="Fang X."/>
            <person name="Hall R.S."/>
            <person name="Hofmann A."/>
            <person name="Sternberg P.W."/>
            <person name="Jex A.R."/>
            <person name="Gasser R.B."/>
        </authorList>
    </citation>
    <scope>NUCLEOTIDE SEQUENCE [LARGE SCALE GENOMIC DNA]</scope>
    <source>
        <strain evidence="1">PN_DK_2014</strain>
    </source>
</reference>
<protein>
    <submittedName>
        <fullName evidence="1">Uncharacterized protein</fullName>
    </submittedName>
</protein>
<feature type="non-terminal residue" evidence="1">
    <location>
        <position position="106"/>
    </location>
</feature>
<dbReference type="AlphaFoldDB" id="A0A0B2W1K8"/>
<name>A0A0B2W1K8_TOXCA</name>
<sequence length="106" mass="12461">MVSCTHEVSLMPSMCFRIMLSFCSRVNKSMTFWSKDNGERTTECSGVLLKIDLWSGSDFEIRHERIRRFQLSDECVAFRRDWSEPNAEFGCRYWMRGLLRTSPSSC</sequence>
<dbReference type="Proteomes" id="UP000031036">
    <property type="component" value="Unassembled WGS sequence"/>
</dbReference>
<evidence type="ECO:0000313" key="1">
    <source>
        <dbReference type="EMBL" id="KHN87502.1"/>
    </source>
</evidence>
<accession>A0A0B2W1K8</accession>
<evidence type="ECO:0000313" key="2">
    <source>
        <dbReference type="Proteomes" id="UP000031036"/>
    </source>
</evidence>
<proteinExistence type="predicted"/>
<gene>
    <name evidence="1" type="ORF">Tcan_00906</name>
</gene>
<organism evidence="1 2">
    <name type="scientific">Toxocara canis</name>
    <name type="common">Canine roundworm</name>
    <dbReference type="NCBI Taxonomy" id="6265"/>
    <lineage>
        <taxon>Eukaryota</taxon>
        <taxon>Metazoa</taxon>
        <taxon>Ecdysozoa</taxon>
        <taxon>Nematoda</taxon>
        <taxon>Chromadorea</taxon>
        <taxon>Rhabditida</taxon>
        <taxon>Spirurina</taxon>
        <taxon>Ascaridomorpha</taxon>
        <taxon>Ascaridoidea</taxon>
        <taxon>Toxocaridae</taxon>
        <taxon>Toxocara</taxon>
    </lineage>
</organism>
<dbReference type="EMBL" id="JPKZ01000422">
    <property type="protein sequence ID" value="KHN87502.1"/>
    <property type="molecule type" value="Genomic_DNA"/>
</dbReference>
<comment type="caution">
    <text evidence="1">The sequence shown here is derived from an EMBL/GenBank/DDBJ whole genome shotgun (WGS) entry which is preliminary data.</text>
</comment>